<evidence type="ECO:0000256" key="1">
    <source>
        <dbReference type="SAM" id="MobiDB-lite"/>
    </source>
</evidence>
<organism evidence="2 3">
    <name type="scientific">Saprolegnia diclina (strain VS20)</name>
    <dbReference type="NCBI Taxonomy" id="1156394"/>
    <lineage>
        <taxon>Eukaryota</taxon>
        <taxon>Sar</taxon>
        <taxon>Stramenopiles</taxon>
        <taxon>Oomycota</taxon>
        <taxon>Saprolegniomycetes</taxon>
        <taxon>Saprolegniales</taxon>
        <taxon>Saprolegniaceae</taxon>
        <taxon>Saprolegnia</taxon>
    </lineage>
</organism>
<dbReference type="InParanoid" id="T0QWG8"/>
<dbReference type="Proteomes" id="UP000030762">
    <property type="component" value="Unassembled WGS sequence"/>
</dbReference>
<dbReference type="OrthoDB" id="63301at2759"/>
<dbReference type="VEuPathDB" id="FungiDB:SDRG_04087"/>
<protein>
    <submittedName>
        <fullName evidence="2">Uncharacterized protein</fullName>
    </submittedName>
</protein>
<sequence>MPPPKFSRSFEAVYAEDVRRRHASPAPPLELGVKGRLNNQEMEMLRQKLAQATAYDHTPMDKAAARQSSVKRPPQFVRASPSTILMDRETVAVRGRASKKPLAVIHEEQEKLNRFEPQYIPHPTRGIDASAKARLQDEYNTKPRQVSTVPLNLMESNNQGAEDDAVRAGKRPAPAAIPQVFLL</sequence>
<accession>T0QWG8</accession>
<dbReference type="GeneID" id="19944814"/>
<dbReference type="RefSeq" id="XP_008607967.1">
    <property type="nucleotide sequence ID" value="XM_008609745.1"/>
</dbReference>
<dbReference type="OMA" id="IQYEQQF"/>
<keyword evidence="3" id="KW-1185">Reference proteome</keyword>
<name>T0QWG8_SAPDV</name>
<dbReference type="eggNOG" id="ENOG502S7PU">
    <property type="taxonomic scope" value="Eukaryota"/>
</dbReference>
<dbReference type="EMBL" id="JH767141">
    <property type="protein sequence ID" value="EQC38375.1"/>
    <property type="molecule type" value="Genomic_DNA"/>
</dbReference>
<dbReference type="AlphaFoldDB" id="T0QWG8"/>
<gene>
    <name evidence="2" type="ORF">SDRG_04087</name>
</gene>
<evidence type="ECO:0000313" key="3">
    <source>
        <dbReference type="Proteomes" id="UP000030762"/>
    </source>
</evidence>
<proteinExistence type="predicted"/>
<evidence type="ECO:0000313" key="2">
    <source>
        <dbReference type="EMBL" id="EQC38375.1"/>
    </source>
</evidence>
<feature type="region of interest" description="Disordered" evidence="1">
    <location>
        <begin position="58"/>
        <end position="80"/>
    </location>
</feature>
<reference evidence="2 3" key="1">
    <citation type="submission" date="2012-04" db="EMBL/GenBank/DDBJ databases">
        <title>The Genome Sequence of Saprolegnia declina VS20.</title>
        <authorList>
            <consortium name="The Broad Institute Genome Sequencing Platform"/>
            <person name="Russ C."/>
            <person name="Nusbaum C."/>
            <person name="Tyler B."/>
            <person name="van West P."/>
            <person name="Dieguez-Uribeondo J."/>
            <person name="de Bruijn I."/>
            <person name="Tripathy S."/>
            <person name="Jiang R."/>
            <person name="Young S.K."/>
            <person name="Zeng Q."/>
            <person name="Gargeya S."/>
            <person name="Fitzgerald M."/>
            <person name="Haas B."/>
            <person name="Abouelleil A."/>
            <person name="Alvarado L."/>
            <person name="Arachchi H.M."/>
            <person name="Berlin A."/>
            <person name="Chapman S.B."/>
            <person name="Goldberg J."/>
            <person name="Griggs A."/>
            <person name="Gujja S."/>
            <person name="Hansen M."/>
            <person name="Howarth C."/>
            <person name="Imamovic A."/>
            <person name="Larimer J."/>
            <person name="McCowen C."/>
            <person name="Montmayeur A."/>
            <person name="Murphy C."/>
            <person name="Neiman D."/>
            <person name="Pearson M."/>
            <person name="Priest M."/>
            <person name="Roberts A."/>
            <person name="Saif S."/>
            <person name="Shea T."/>
            <person name="Sisk P."/>
            <person name="Sykes S."/>
            <person name="Wortman J."/>
            <person name="Nusbaum C."/>
            <person name="Birren B."/>
        </authorList>
    </citation>
    <scope>NUCLEOTIDE SEQUENCE [LARGE SCALE GENOMIC DNA]</scope>
    <source>
        <strain evidence="2 3">VS20</strain>
    </source>
</reference>